<dbReference type="Pfam" id="PF01927">
    <property type="entry name" value="Mut7-C"/>
    <property type="match status" value="1"/>
</dbReference>
<evidence type="ECO:0000313" key="5">
    <source>
        <dbReference type="Proteomes" id="UP000603545"/>
    </source>
</evidence>
<evidence type="ECO:0000259" key="3">
    <source>
        <dbReference type="Pfam" id="PF14451"/>
    </source>
</evidence>
<evidence type="ECO:0000256" key="1">
    <source>
        <dbReference type="PROSITE-ProRule" id="PRU00182"/>
    </source>
</evidence>
<organism evidence="4 5">
    <name type="scientific">Candidatus Desulfaltia bathyphila</name>
    <dbReference type="NCBI Taxonomy" id="2841697"/>
    <lineage>
        <taxon>Bacteria</taxon>
        <taxon>Pseudomonadati</taxon>
        <taxon>Thermodesulfobacteriota</taxon>
        <taxon>Desulfobacteria</taxon>
        <taxon>Desulfobacterales</taxon>
        <taxon>Desulfobacterales incertae sedis</taxon>
        <taxon>Candidatus Desulfaltia</taxon>
    </lineage>
</organism>
<evidence type="ECO:0000259" key="2">
    <source>
        <dbReference type="Pfam" id="PF01927"/>
    </source>
</evidence>
<gene>
    <name evidence="4" type="ORF">H8E80_02685</name>
</gene>
<dbReference type="InterPro" id="IPR016155">
    <property type="entry name" value="Mopterin_synth/thiamin_S_b"/>
</dbReference>
<dbReference type="PANTHER" id="PTHR39081">
    <property type="entry name" value="MUT7-C DOMAIN-CONTAINING PROTEIN"/>
    <property type="match status" value="1"/>
</dbReference>
<feature type="domain" description="Mut7-C RNAse" evidence="2">
    <location>
        <begin position="96"/>
        <end position="184"/>
    </location>
</feature>
<evidence type="ECO:0000313" key="4">
    <source>
        <dbReference type="EMBL" id="MBC8198942.1"/>
    </source>
</evidence>
<comment type="caution">
    <text evidence="4">The sequence shown here is derived from an EMBL/GenBank/DDBJ whole genome shotgun (WGS) entry which is preliminary data.</text>
</comment>
<dbReference type="SUPFAM" id="SSF54285">
    <property type="entry name" value="MoaD/ThiS"/>
    <property type="match status" value="1"/>
</dbReference>
<dbReference type="EMBL" id="JACNLL010000028">
    <property type="protein sequence ID" value="MBC8198942.1"/>
    <property type="molecule type" value="Genomic_DNA"/>
</dbReference>
<dbReference type="InterPro" id="IPR027798">
    <property type="entry name" value="Ub_Mut7C"/>
</dbReference>
<dbReference type="AlphaFoldDB" id="A0A8J6T699"/>
<reference evidence="4 5" key="1">
    <citation type="submission" date="2020-08" db="EMBL/GenBank/DDBJ databases">
        <title>Bridging the membrane lipid divide: bacteria of the FCB group superphylum have the potential to synthesize archaeal ether lipids.</title>
        <authorList>
            <person name="Villanueva L."/>
            <person name="Von Meijenfeldt F.A.B."/>
            <person name="Westbye A.B."/>
            <person name="Yadav S."/>
            <person name="Hopmans E.C."/>
            <person name="Dutilh B.E."/>
            <person name="Sinninghe Damste J.S."/>
        </authorList>
    </citation>
    <scope>NUCLEOTIDE SEQUENCE [LARGE SCALE GENOMIC DNA]</scope>
    <source>
        <strain evidence="4">NIOZ-UU82</strain>
    </source>
</reference>
<sequence>MSKAIFRFYEELNKFLPKRRRKTDFQVNFKRRRSIKEMIEAFGVPHTEIDLILVNGKSVEFTYRLQDGDRVSIYPVFEFLNIENVTRLRKIPLRKTKFIAEANLGYIVNYMRILGFDVCFDPSLSAWQIIEISKKENRIILTKNRKLLKFKEVTHAIFVRPGTTGEEIKRIIDYLDIKYSIKPFSGKPKKRAYKPNGVKAM</sequence>
<keyword evidence="1" id="KW-0694">RNA-binding</keyword>
<feature type="domain" description="Ubiquitin Mut7-C" evidence="3">
    <location>
        <begin position="1"/>
        <end position="78"/>
    </location>
</feature>
<dbReference type="Pfam" id="PF14451">
    <property type="entry name" value="Ub-Mut7C"/>
    <property type="match status" value="1"/>
</dbReference>
<protein>
    <submittedName>
        <fullName evidence="4">Twitching motility protein PilT</fullName>
    </submittedName>
</protein>
<proteinExistence type="predicted"/>
<dbReference type="PANTHER" id="PTHR39081:SF1">
    <property type="entry name" value="MUT7-C RNASE DOMAIN-CONTAINING PROTEIN"/>
    <property type="match status" value="1"/>
</dbReference>
<dbReference type="PROSITE" id="PS50889">
    <property type="entry name" value="S4"/>
    <property type="match status" value="1"/>
</dbReference>
<dbReference type="Proteomes" id="UP000603545">
    <property type="component" value="Unassembled WGS sequence"/>
</dbReference>
<dbReference type="Gene3D" id="3.10.20.30">
    <property type="match status" value="1"/>
</dbReference>
<name>A0A8J6T699_9BACT</name>
<dbReference type="InterPro" id="IPR002782">
    <property type="entry name" value="Mut7-C_RNAse_dom"/>
</dbReference>
<dbReference type="GO" id="GO:0003723">
    <property type="term" value="F:RNA binding"/>
    <property type="evidence" value="ECO:0007669"/>
    <property type="project" value="UniProtKB-KW"/>
</dbReference>
<accession>A0A8J6T699</accession>
<dbReference type="InterPro" id="IPR012675">
    <property type="entry name" value="Beta-grasp_dom_sf"/>
</dbReference>